<evidence type="ECO:0000313" key="4">
    <source>
        <dbReference type="Proteomes" id="UP001220324"/>
    </source>
</evidence>
<organism evidence="3 4">
    <name type="scientific">Penicillium frequentans</name>
    <dbReference type="NCBI Taxonomy" id="3151616"/>
    <lineage>
        <taxon>Eukaryota</taxon>
        <taxon>Fungi</taxon>
        <taxon>Dikarya</taxon>
        <taxon>Ascomycota</taxon>
        <taxon>Pezizomycotina</taxon>
        <taxon>Eurotiomycetes</taxon>
        <taxon>Eurotiomycetidae</taxon>
        <taxon>Eurotiales</taxon>
        <taxon>Aspergillaceae</taxon>
        <taxon>Penicillium</taxon>
    </lineage>
</organism>
<keyword evidence="1" id="KW-0812">Transmembrane</keyword>
<evidence type="ECO:0000256" key="1">
    <source>
        <dbReference type="SAM" id="Phobius"/>
    </source>
</evidence>
<keyword evidence="4" id="KW-1185">Reference proteome</keyword>
<keyword evidence="1" id="KW-1133">Transmembrane helix</keyword>
<dbReference type="InterPro" id="IPR020845">
    <property type="entry name" value="AMP-binding_CS"/>
</dbReference>
<dbReference type="EMBL" id="JAQIZZ010000002">
    <property type="protein sequence ID" value="KAJ5553437.1"/>
    <property type="molecule type" value="Genomic_DNA"/>
</dbReference>
<reference evidence="3 4" key="1">
    <citation type="journal article" date="2023" name="IMA Fungus">
        <title>Comparative genomic study of the Penicillium genus elucidates a diverse pangenome and 15 lateral gene transfer events.</title>
        <authorList>
            <person name="Petersen C."/>
            <person name="Sorensen T."/>
            <person name="Nielsen M.R."/>
            <person name="Sondergaard T.E."/>
            <person name="Sorensen J.L."/>
            <person name="Fitzpatrick D.A."/>
            <person name="Frisvad J.C."/>
            <person name="Nielsen K.L."/>
        </authorList>
    </citation>
    <scope>NUCLEOTIDE SEQUENCE [LARGE SCALE GENOMIC DNA]</scope>
    <source>
        <strain evidence="3 4">IBT 35679</strain>
    </source>
</reference>
<dbReference type="Pfam" id="PF00501">
    <property type="entry name" value="AMP-binding"/>
    <property type="match status" value="1"/>
</dbReference>
<dbReference type="InterPro" id="IPR042099">
    <property type="entry name" value="ANL_N_sf"/>
</dbReference>
<dbReference type="CDD" id="cd04433">
    <property type="entry name" value="AFD_class_I"/>
    <property type="match status" value="1"/>
</dbReference>
<dbReference type="AlphaFoldDB" id="A0AAD6GI81"/>
<sequence>MEMALASKRDAIVDVPRGITASYAQLLTDVLKTRERIWAEAPRSMFNDKGIIMLDSPFIFILSSASYLVPVAAFAVLSVGAAICPMSPNTKEAEALRSLQKANSSIIVADPIHMKHALGIQEYAASQGRNIIIIPISCQGPSPPTVSDLNIRIDPDWQLDPDRPGVLLMTSGTTGPSKGVIHARKLFANAHSKLTSEDVYLCHRSASWMGGLLPLVTGLCRGTQLDIVERDPCQIWERLRHGRITVLRSAPVVWLNLMEYYQEVICKLAPEVIEEYTRGVRNLRSASTGSGYLLPHVRRFWIDEMGLPMLMVYAGTEMGGPVTVRKSLIYPDDEQRRIGEAIINVTVKLSQGNQGEILVKSPSMFLRYLDNPEATKAAFDENGFYKTGDLARWENDEYILMGRTSEFVRYNGHKVPMHDVEAYIWKLPYIAEVCALAVPVSNSAFTSERVGVLVRLKTLDGQVHGHCCEHKFTLEKLREDLSTELPFPMLPTAMHVLQEGEEIPKTISDKVIRKEAVRKFFPGEECSPQAKIWDAEVCLS</sequence>
<dbReference type="Gene3D" id="3.30.300.30">
    <property type="match status" value="1"/>
</dbReference>
<comment type="caution">
    <text evidence="3">The sequence shown here is derived from an EMBL/GenBank/DDBJ whole genome shotgun (WGS) entry which is preliminary data.</text>
</comment>
<protein>
    <recommendedName>
        <fullName evidence="2">AMP-dependent synthetase/ligase domain-containing protein</fullName>
    </recommendedName>
</protein>
<dbReference type="Gene3D" id="3.40.50.12780">
    <property type="entry name" value="N-terminal domain of ligase-like"/>
    <property type="match status" value="1"/>
</dbReference>
<keyword evidence="1" id="KW-0472">Membrane</keyword>
<dbReference type="InterPro" id="IPR045851">
    <property type="entry name" value="AMP-bd_C_sf"/>
</dbReference>
<evidence type="ECO:0000259" key="2">
    <source>
        <dbReference type="Pfam" id="PF00501"/>
    </source>
</evidence>
<dbReference type="Proteomes" id="UP001220324">
    <property type="component" value="Unassembled WGS sequence"/>
</dbReference>
<dbReference type="GO" id="GO:0006633">
    <property type="term" value="P:fatty acid biosynthetic process"/>
    <property type="evidence" value="ECO:0007669"/>
    <property type="project" value="TreeGrafter"/>
</dbReference>
<feature type="domain" description="AMP-dependent synthetase/ligase" evidence="2">
    <location>
        <begin position="59"/>
        <end position="369"/>
    </location>
</feature>
<accession>A0AAD6GI81</accession>
<dbReference type="PANTHER" id="PTHR24096">
    <property type="entry name" value="LONG-CHAIN-FATTY-ACID--COA LIGASE"/>
    <property type="match status" value="1"/>
</dbReference>
<gene>
    <name evidence="3" type="ORF">N7494_002815</name>
</gene>
<name>A0AAD6GI81_9EURO</name>
<dbReference type="InterPro" id="IPR000873">
    <property type="entry name" value="AMP-dep_synth/lig_dom"/>
</dbReference>
<dbReference type="GO" id="GO:0031957">
    <property type="term" value="F:very long-chain fatty acid-CoA ligase activity"/>
    <property type="evidence" value="ECO:0007669"/>
    <property type="project" value="TreeGrafter"/>
</dbReference>
<dbReference type="PROSITE" id="PS00455">
    <property type="entry name" value="AMP_BINDING"/>
    <property type="match status" value="1"/>
</dbReference>
<dbReference type="SUPFAM" id="SSF56801">
    <property type="entry name" value="Acetyl-CoA synthetase-like"/>
    <property type="match status" value="1"/>
</dbReference>
<feature type="transmembrane region" description="Helical" evidence="1">
    <location>
        <begin position="58"/>
        <end position="83"/>
    </location>
</feature>
<evidence type="ECO:0000313" key="3">
    <source>
        <dbReference type="EMBL" id="KAJ5553437.1"/>
    </source>
</evidence>
<dbReference type="PANTHER" id="PTHR24096:SF267">
    <property type="entry name" value="MALONATE--COA LIGASE ACSF3, MITOCHONDRIAL"/>
    <property type="match status" value="1"/>
</dbReference>
<proteinExistence type="predicted"/>